<proteinExistence type="inferred from homology"/>
<dbReference type="InterPro" id="IPR036639">
    <property type="entry name" value="Cyt_c_oxidase_su4_sf"/>
</dbReference>
<keyword evidence="6" id="KW-1133">Transmembrane helix</keyword>
<evidence type="ECO:0000256" key="5">
    <source>
        <dbReference type="ARBA" id="ARBA00022946"/>
    </source>
</evidence>
<dbReference type="Proteomes" id="UP001556367">
    <property type="component" value="Unassembled WGS sequence"/>
</dbReference>
<keyword evidence="3" id="KW-0812">Transmembrane</keyword>
<protein>
    <recommendedName>
        <fullName evidence="12">Cytochrome c oxidase subunit IV</fullName>
    </recommendedName>
</protein>
<dbReference type="InterPro" id="IPR004203">
    <property type="entry name" value="Cyt_c_oxidase_su4_fam"/>
</dbReference>
<dbReference type="EMBL" id="JASNQZ010000015">
    <property type="protein sequence ID" value="KAL0946445.1"/>
    <property type="molecule type" value="Genomic_DNA"/>
</dbReference>
<dbReference type="PANTHER" id="PTHR10707:SF10">
    <property type="entry name" value="CYTOCHROME C OXIDASE SUBUNIT 4"/>
    <property type="match status" value="1"/>
</dbReference>
<name>A0ABR3ISY8_9AGAR</name>
<evidence type="ECO:0000256" key="7">
    <source>
        <dbReference type="ARBA" id="ARBA00023002"/>
    </source>
</evidence>
<evidence type="ECO:0000256" key="3">
    <source>
        <dbReference type="ARBA" id="ARBA00022692"/>
    </source>
</evidence>
<evidence type="ECO:0000313" key="10">
    <source>
        <dbReference type="EMBL" id="KAL0946445.1"/>
    </source>
</evidence>
<comment type="caution">
    <text evidence="10">The sequence shown here is derived from an EMBL/GenBank/DDBJ whole genome shotgun (WGS) entry which is preliminary data.</text>
</comment>
<comment type="subcellular location">
    <subcellularLocation>
        <location evidence="1">Mitochondrion inner membrane</location>
        <topology evidence="1">Single-pass membrane protein</topology>
    </subcellularLocation>
</comment>
<evidence type="ECO:0000256" key="9">
    <source>
        <dbReference type="ARBA" id="ARBA00023136"/>
    </source>
</evidence>
<evidence type="ECO:0000256" key="8">
    <source>
        <dbReference type="ARBA" id="ARBA00023128"/>
    </source>
</evidence>
<evidence type="ECO:0008006" key="12">
    <source>
        <dbReference type="Google" id="ProtNLM"/>
    </source>
</evidence>
<keyword evidence="9" id="KW-0472">Membrane</keyword>
<comment type="similarity">
    <text evidence="2">Belongs to the cytochrome c oxidase IV family.</text>
</comment>
<keyword evidence="5" id="KW-0809">Transit peptide</keyword>
<organism evidence="10 11">
    <name type="scientific">Hohenbuehelia grisea</name>
    <dbReference type="NCBI Taxonomy" id="104357"/>
    <lineage>
        <taxon>Eukaryota</taxon>
        <taxon>Fungi</taxon>
        <taxon>Dikarya</taxon>
        <taxon>Basidiomycota</taxon>
        <taxon>Agaricomycotina</taxon>
        <taxon>Agaricomycetes</taxon>
        <taxon>Agaricomycetidae</taxon>
        <taxon>Agaricales</taxon>
        <taxon>Pleurotineae</taxon>
        <taxon>Pleurotaceae</taxon>
        <taxon>Hohenbuehelia</taxon>
    </lineage>
</organism>
<dbReference type="SUPFAM" id="SSF81406">
    <property type="entry name" value="Mitochondrial cytochrome c oxidase subunit IV"/>
    <property type="match status" value="1"/>
</dbReference>
<evidence type="ECO:0000256" key="6">
    <source>
        <dbReference type="ARBA" id="ARBA00022989"/>
    </source>
</evidence>
<keyword evidence="7" id="KW-0560">Oxidoreductase</keyword>
<reference evidence="11" key="1">
    <citation type="submission" date="2024-06" db="EMBL/GenBank/DDBJ databases">
        <title>Multi-omics analyses provide insights into the biosynthesis of the anticancer antibiotic pleurotin in Hohenbuehelia grisea.</title>
        <authorList>
            <person name="Weaver J.A."/>
            <person name="Alberti F."/>
        </authorList>
    </citation>
    <scope>NUCLEOTIDE SEQUENCE [LARGE SCALE GENOMIC DNA]</scope>
    <source>
        <strain evidence="11">T-177</strain>
    </source>
</reference>
<sequence>MQAALRIARSSARPLRATTVRCLATAASPAHAAAASASTTTARKHSVIPLSNVEAQWQTMAQEDKAIVHEQLEELQKKDWKDLSLDEKKAAYYVAFGPHGPRAPISPPGTTLKIFLSTMGLVGAAGVLMLAIRQFAPPPPKTISREWEEASNQRAIEQKMNPITGITSEGYSGKGFVVSK</sequence>
<accession>A0ABR3ISY8</accession>
<dbReference type="PANTHER" id="PTHR10707">
    <property type="entry name" value="CYTOCHROME C OXIDASE SUBUNIT IV"/>
    <property type="match status" value="1"/>
</dbReference>
<keyword evidence="11" id="KW-1185">Reference proteome</keyword>
<evidence type="ECO:0000256" key="1">
    <source>
        <dbReference type="ARBA" id="ARBA00004434"/>
    </source>
</evidence>
<dbReference type="CDD" id="cd00922">
    <property type="entry name" value="Cyt_c_Oxidase_IV"/>
    <property type="match status" value="1"/>
</dbReference>
<evidence type="ECO:0000256" key="2">
    <source>
        <dbReference type="ARBA" id="ARBA00008135"/>
    </source>
</evidence>
<dbReference type="Gene3D" id="1.10.442.10">
    <property type="entry name" value="Cytochrome c oxidase subunit IV"/>
    <property type="match status" value="1"/>
</dbReference>
<dbReference type="Pfam" id="PF02936">
    <property type="entry name" value="COX4"/>
    <property type="match status" value="1"/>
</dbReference>
<evidence type="ECO:0000256" key="4">
    <source>
        <dbReference type="ARBA" id="ARBA00022792"/>
    </source>
</evidence>
<evidence type="ECO:0000313" key="11">
    <source>
        <dbReference type="Proteomes" id="UP001556367"/>
    </source>
</evidence>
<keyword evidence="4" id="KW-0999">Mitochondrion inner membrane</keyword>
<keyword evidence="8" id="KW-0496">Mitochondrion</keyword>
<gene>
    <name evidence="10" type="ORF">HGRIS_012668</name>
</gene>